<dbReference type="InterPro" id="IPR005467">
    <property type="entry name" value="His_kinase_dom"/>
</dbReference>
<evidence type="ECO:0000256" key="1">
    <source>
        <dbReference type="ARBA" id="ARBA00000085"/>
    </source>
</evidence>
<keyword evidence="7" id="KW-0472">Membrane</keyword>
<dbReference type="AlphaFoldDB" id="C7NPA7"/>
<dbReference type="EC" id="2.7.13.3" evidence="2"/>
<protein>
    <recommendedName>
        <fullName evidence="2">histidine kinase</fullName>
        <ecNumber evidence="2">2.7.13.3</ecNumber>
    </recommendedName>
</protein>
<feature type="transmembrane region" description="Helical" evidence="7">
    <location>
        <begin position="68"/>
        <end position="90"/>
    </location>
</feature>
<dbReference type="SUPFAM" id="SSF47384">
    <property type="entry name" value="Homodimeric domain of signal transducing histidine kinase"/>
    <property type="match status" value="1"/>
</dbReference>
<dbReference type="GO" id="GO:0000155">
    <property type="term" value="F:phosphorelay sensor kinase activity"/>
    <property type="evidence" value="ECO:0007669"/>
    <property type="project" value="InterPro"/>
</dbReference>
<dbReference type="SUPFAM" id="SSF55785">
    <property type="entry name" value="PYP-like sensor domain (PAS domain)"/>
    <property type="match status" value="1"/>
</dbReference>
<dbReference type="Gene3D" id="3.30.450.20">
    <property type="entry name" value="PAS domain"/>
    <property type="match status" value="1"/>
</dbReference>
<evidence type="ECO:0000259" key="8">
    <source>
        <dbReference type="PROSITE" id="PS50109"/>
    </source>
</evidence>
<proteinExistence type="predicted"/>
<dbReference type="Proteomes" id="UP000002071">
    <property type="component" value="Chromosome"/>
</dbReference>
<dbReference type="InterPro" id="IPR003661">
    <property type="entry name" value="HisK_dim/P_dom"/>
</dbReference>
<feature type="transmembrane region" description="Helical" evidence="7">
    <location>
        <begin position="149"/>
        <end position="169"/>
    </location>
</feature>
<evidence type="ECO:0000256" key="2">
    <source>
        <dbReference type="ARBA" id="ARBA00012438"/>
    </source>
</evidence>
<evidence type="ECO:0000313" key="10">
    <source>
        <dbReference type="Proteomes" id="UP000002071"/>
    </source>
</evidence>
<name>C7NPA7_HALUD</name>
<dbReference type="STRING" id="519442.Huta_1519"/>
<reference evidence="9 10" key="1">
    <citation type="journal article" date="2009" name="Stand. Genomic Sci.">
        <title>Complete genome sequence of Halorhabdus utahensis type strain (AX-2).</title>
        <authorList>
            <person name="Anderson I."/>
            <person name="Tindall B.J."/>
            <person name="Pomrenke H."/>
            <person name="Goker M."/>
            <person name="Lapidus A."/>
            <person name="Nolan M."/>
            <person name="Copeland A."/>
            <person name="Glavina Del Rio T."/>
            <person name="Chen F."/>
            <person name="Tice H."/>
            <person name="Cheng J.F."/>
            <person name="Lucas S."/>
            <person name="Chertkov O."/>
            <person name="Bruce D."/>
            <person name="Brettin T."/>
            <person name="Detter J.C."/>
            <person name="Han C."/>
            <person name="Goodwin L."/>
            <person name="Land M."/>
            <person name="Hauser L."/>
            <person name="Chang Y.J."/>
            <person name="Jeffries C.D."/>
            <person name="Pitluck S."/>
            <person name="Pati A."/>
            <person name="Mavromatis K."/>
            <person name="Ivanova N."/>
            <person name="Ovchinnikova G."/>
            <person name="Chen A."/>
            <person name="Palaniappan K."/>
            <person name="Chain P."/>
            <person name="Rohde M."/>
            <person name="Bristow J."/>
            <person name="Eisen J.A."/>
            <person name="Markowitz V."/>
            <person name="Hugenholtz P."/>
            <person name="Kyrpides N.C."/>
            <person name="Klenk H.P."/>
        </authorList>
    </citation>
    <scope>NUCLEOTIDE SEQUENCE [LARGE SCALE GENOMIC DNA]</scope>
    <source>
        <strain evidence="10">DSM 12940 / JCM 11049 / AX-2</strain>
    </source>
</reference>
<organism evidence="9 10">
    <name type="scientific">Halorhabdus utahensis (strain DSM 12940 / JCM 11049 / AX-2)</name>
    <dbReference type="NCBI Taxonomy" id="519442"/>
    <lineage>
        <taxon>Archaea</taxon>
        <taxon>Methanobacteriati</taxon>
        <taxon>Methanobacteriota</taxon>
        <taxon>Stenosarchaea group</taxon>
        <taxon>Halobacteria</taxon>
        <taxon>Halobacteriales</taxon>
        <taxon>Haloarculaceae</taxon>
        <taxon>Halorhabdus</taxon>
    </lineage>
</organism>
<dbReference type="PROSITE" id="PS50109">
    <property type="entry name" value="HIS_KIN"/>
    <property type="match status" value="1"/>
</dbReference>
<feature type="transmembrane region" description="Helical" evidence="7">
    <location>
        <begin position="208"/>
        <end position="227"/>
    </location>
</feature>
<dbReference type="KEGG" id="hut:Huta_1519"/>
<keyword evidence="5 9" id="KW-0418">Kinase</keyword>
<keyword evidence="4" id="KW-0808">Transferase</keyword>
<dbReference type="SMART" id="SM00388">
    <property type="entry name" value="HisKA"/>
    <property type="match status" value="1"/>
</dbReference>
<dbReference type="CDD" id="cd00082">
    <property type="entry name" value="HisKA"/>
    <property type="match status" value="1"/>
</dbReference>
<dbReference type="Pfam" id="PF02518">
    <property type="entry name" value="HATPase_c"/>
    <property type="match status" value="1"/>
</dbReference>
<dbReference type="PANTHER" id="PTHR43711">
    <property type="entry name" value="TWO-COMPONENT HISTIDINE KINASE"/>
    <property type="match status" value="1"/>
</dbReference>
<feature type="transmembrane region" description="Helical" evidence="7">
    <location>
        <begin position="110"/>
        <end position="129"/>
    </location>
</feature>
<keyword evidence="3" id="KW-0597">Phosphoprotein</keyword>
<feature type="domain" description="Histidine kinase" evidence="8">
    <location>
        <begin position="351"/>
        <end position="541"/>
    </location>
</feature>
<evidence type="ECO:0000256" key="4">
    <source>
        <dbReference type="ARBA" id="ARBA00022679"/>
    </source>
</evidence>
<dbReference type="InterPro" id="IPR031621">
    <property type="entry name" value="HisKA_7TM"/>
</dbReference>
<dbReference type="InterPro" id="IPR050736">
    <property type="entry name" value="Sensor_HK_Regulatory"/>
</dbReference>
<dbReference type="EMBL" id="CP001687">
    <property type="protein sequence ID" value="ACV11694.1"/>
    <property type="molecule type" value="Genomic_DNA"/>
</dbReference>
<dbReference type="GeneID" id="8383798"/>
<sequence length="541" mass="59997">MIDGLLIGARFWYLAIFGFSAVATFVSAVRVNRIAEGDTRRGLVALLLTSGGWALAHVGYLATADEQLGVFLYQIGLVVGLSTIGGWLYFCSAFTGRSLHRDPRIRQISLTVFLAIVAVKLTNDFHGLYFSSEVVSTPFPHVAIASTTLHWTVMAGSYALATVGYFMLYERFRHVSHDSRPLLALLGLTALPVGFDVLGMLVPGLMEITYEPVGVAAFAVGLSFVYFERFRTIRLAGDRDDPVIVLDADDRIQDYNRAATRLVPALDDRSVIGDRFADVAPRCAEKIATDDPLVTVYRDGETRYYRVTEQQFSASQSSLGRALVFTDETHREQYRKELERQNDRLDSFASMLSHDLRNPLNVAQGRLELARDEHDSEHLVAANDALTRIETLIEDVLQLARQGQPVEETDRVSLGAIARDAWGMVETAEAELVVDSDHDVEADPDRLQRLFENLFRNSIEHGGEDVTVTVGALDDTEGFFVVDDGRGVPEEERDQVFESGYSTAEDGTGFGLSIVEQIVAAHEWTIDLADVETGTRFEIRT</sequence>
<keyword evidence="6" id="KW-0902">Two-component regulatory system</keyword>
<evidence type="ECO:0000256" key="3">
    <source>
        <dbReference type="ARBA" id="ARBA00022553"/>
    </source>
</evidence>
<dbReference type="InterPro" id="IPR003594">
    <property type="entry name" value="HATPase_dom"/>
</dbReference>
<feature type="transmembrane region" description="Helical" evidence="7">
    <location>
        <begin position="43"/>
        <end position="62"/>
    </location>
</feature>
<comment type="catalytic activity">
    <reaction evidence="1">
        <text>ATP + protein L-histidine = ADP + protein N-phospho-L-histidine.</text>
        <dbReference type="EC" id="2.7.13.3"/>
    </reaction>
</comment>
<feature type="transmembrane region" description="Helical" evidence="7">
    <location>
        <begin position="12"/>
        <end position="31"/>
    </location>
</feature>
<dbReference type="PRINTS" id="PR00344">
    <property type="entry name" value="BCTRLSENSOR"/>
</dbReference>
<dbReference type="SMART" id="SM00387">
    <property type="entry name" value="HATPase_c"/>
    <property type="match status" value="1"/>
</dbReference>
<keyword evidence="7" id="KW-0812">Transmembrane</keyword>
<dbReference type="HOGENOM" id="CLU_000445_114_58_2"/>
<dbReference type="OrthoDB" id="8127at2157"/>
<evidence type="ECO:0000313" key="9">
    <source>
        <dbReference type="EMBL" id="ACV11694.1"/>
    </source>
</evidence>
<dbReference type="SUPFAM" id="SSF55874">
    <property type="entry name" value="ATPase domain of HSP90 chaperone/DNA topoisomerase II/histidine kinase"/>
    <property type="match status" value="1"/>
</dbReference>
<keyword evidence="7" id="KW-1133">Transmembrane helix</keyword>
<dbReference type="Gene3D" id="3.30.565.10">
    <property type="entry name" value="Histidine kinase-like ATPase, C-terminal domain"/>
    <property type="match status" value="1"/>
</dbReference>
<dbReference type="Pfam" id="PF16927">
    <property type="entry name" value="HisKA_7TM"/>
    <property type="match status" value="1"/>
</dbReference>
<dbReference type="Pfam" id="PF00512">
    <property type="entry name" value="HisKA"/>
    <property type="match status" value="1"/>
</dbReference>
<dbReference type="eggNOG" id="arCOG02327">
    <property type="taxonomic scope" value="Archaea"/>
</dbReference>
<accession>C7NPA7</accession>
<dbReference type="InterPro" id="IPR004358">
    <property type="entry name" value="Sig_transdc_His_kin-like_C"/>
</dbReference>
<dbReference type="RefSeq" id="WP_015789268.1">
    <property type="nucleotide sequence ID" value="NC_013158.1"/>
</dbReference>
<keyword evidence="10" id="KW-1185">Reference proteome</keyword>
<gene>
    <name evidence="9" type="ordered locus">Huta_1519</name>
</gene>
<dbReference type="InterPro" id="IPR036097">
    <property type="entry name" value="HisK_dim/P_sf"/>
</dbReference>
<dbReference type="InterPro" id="IPR035965">
    <property type="entry name" value="PAS-like_dom_sf"/>
</dbReference>
<evidence type="ECO:0000256" key="7">
    <source>
        <dbReference type="SAM" id="Phobius"/>
    </source>
</evidence>
<dbReference type="PANTHER" id="PTHR43711:SF1">
    <property type="entry name" value="HISTIDINE KINASE 1"/>
    <property type="match status" value="1"/>
</dbReference>
<dbReference type="InterPro" id="IPR036890">
    <property type="entry name" value="HATPase_C_sf"/>
</dbReference>
<dbReference type="Gene3D" id="1.10.287.130">
    <property type="match status" value="1"/>
</dbReference>
<evidence type="ECO:0000256" key="5">
    <source>
        <dbReference type="ARBA" id="ARBA00022777"/>
    </source>
</evidence>
<evidence type="ECO:0000256" key="6">
    <source>
        <dbReference type="ARBA" id="ARBA00023012"/>
    </source>
</evidence>
<feature type="transmembrane region" description="Helical" evidence="7">
    <location>
        <begin position="181"/>
        <end position="202"/>
    </location>
</feature>